<dbReference type="PANTHER" id="PTHR11079">
    <property type="entry name" value="CYTOSINE DEAMINASE FAMILY MEMBER"/>
    <property type="match status" value="1"/>
</dbReference>
<evidence type="ECO:0000256" key="1">
    <source>
        <dbReference type="ARBA" id="ARBA00022723"/>
    </source>
</evidence>
<dbReference type="InterPro" id="IPR002125">
    <property type="entry name" value="CMP_dCMP_dom"/>
</dbReference>
<dbReference type="InterPro" id="IPR016192">
    <property type="entry name" value="APOBEC/CMP_deaminase_Zn-bd"/>
</dbReference>
<dbReference type="InterPro" id="IPR016193">
    <property type="entry name" value="Cytidine_deaminase-like"/>
</dbReference>
<proteinExistence type="predicted"/>
<dbReference type="Pfam" id="PF00383">
    <property type="entry name" value="dCMP_cyt_deam_1"/>
    <property type="match status" value="1"/>
</dbReference>
<evidence type="ECO:0000259" key="3">
    <source>
        <dbReference type="PROSITE" id="PS51747"/>
    </source>
</evidence>
<dbReference type="AlphaFoldDB" id="A0A411Z321"/>
<dbReference type="EMBL" id="QWEY01000004">
    <property type="protein sequence ID" value="RGP37468.1"/>
    <property type="molecule type" value="Genomic_DNA"/>
</dbReference>
<feature type="domain" description="CMP/dCMP-type deaminase" evidence="3">
    <location>
        <begin position="11"/>
        <end position="135"/>
    </location>
</feature>
<dbReference type="Proteomes" id="UP000284547">
    <property type="component" value="Unassembled WGS sequence"/>
</dbReference>
<keyword evidence="5" id="KW-1185">Reference proteome</keyword>
<dbReference type="PANTHER" id="PTHR11079:SF162">
    <property type="entry name" value="RIBOFLAVIN BIOSYNTHESIS PROTEIN PYRD, CHLOROPLASTIC"/>
    <property type="match status" value="1"/>
</dbReference>
<reference evidence="4 5" key="1">
    <citation type="submission" date="2018-08" db="EMBL/GenBank/DDBJ databases">
        <title>Flavobacterium tibetense sp. nov., isolated from a wetland YonghuCo on Tibetan Plateau.</title>
        <authorList>
            <person name="Phurbu D."/>
            <person name="Lu H."/>
            <person name="Xing P."/>
        </authorList>
    </citation>
    <scope>NUCLEOTIDE SEQUENCE [LARGE SCALE GENOMIC DNA]</scope>
    <source>
        <strain evidence="4 5">DJC</strain>
    </source>
</reference>
<name>A0A411Z321_9RHOB</name>
<dbReference type="GO" id="GO:0016787">
    <property type="term" value="F:hydrolase activity"/>
    <property type="evidence" value="ECO:0007669"/>
    <property type="project" value="InterPro"/>
</dbReference>
<keyword evidence="1" id="KW-0479">Metal-binding</keyword>
<gene>
    <name evidence="4" type="ORF">D1012_09630</name>
</gene>
<dbReference type="PROSITE" id="PS00903">
    <property type="entry name" value="CYT_DCMP_DEAMINASES_1"/>
    <property type="match status" value="1"/>
</dbReference>
<keyword evidence="2" id="KW-0862">Zinc</keyword>
<accession>A0A411Z321</accession>
<dbReference type="Gene3D" id="3.40.140.10">
    <property type="entry name" value="Cytidine Deaminase, domain 2"/>
    <property type="match status" value="1"/>
</dbReference>
<dbReference type="SUPFAM" id="SSF53927">
    <property type="entry name" value="Cytidine deaminase-like"/>
    <property type="match status" value="1"/>
</dbReference>
<dbReference type="GO" id="GO:0008270">
    <property type="term" value="F:zinc ion binding"/>
    <property type="evidence" value="ECO:0007669"/>
    <property type="project" value="InterPro"/>
</dbReference>
<protein>
    <submittedName>
        <fullName evidence="4">Nucleoside deaminase</fullName>
    </submittedName>
</protein>
<dbReference type="RefSeq" id="WP_118151532.1">
    <property type="nucleotide sequence ID" value="NZ_QWEY01000004.1"/>
</dbReference>
<sequence>MTKATAHSISPSERDAMRDAIDRALTAQTETGKAGIAASIIRDGSVIATGENEVHLQSDPTQHAEMVAITRAAQALNTTDLTGCTLISTLQPCEMCLAAMRFAGISRVIFAATQDHVAPKYFVFPHLRIDDFQRGDGFTALGGIDEDRILHLYATGEE</sequence>
<comment type="caution">
    <text evidence="4">The sequence shown here is derived from an EMBL/GenBank/DDBJ whole genome shotgun (WGS) entry which is preliminary data.</text>
</comment>
<evidence type="ECO:0000313" key="4">
    <source>
        <dbReference type="EMBL" id="RGP37468.1"/>
    </source>
</evidence>
<dbReference type="CDD" id="cd01285">
    <property type="entry name" value="nucleoside_deaminase"/>
    <property type="match status" value="1"/>
</dbReference>
<evidence type="ECO:0000256" key="2">
    <source>
        <dbReference type="ARBA" id="ARBA00022833"/>
    </source>
</evidence>
<evidence type="ECO:0000313" key="5">
    <source>
        <dbReference type="Proteomes" id="UP000284547"/>
    </source>
</evidence>
<dbReference type="OrthoDB" id="7768233at2"/>
<organism evidence="4 5">
    <name type="scientific">Pseudotabrizicola alkalilacus</name>
    <dbReference type="NCBI Taxonomy" id="2305252"/>
    <lineage>
        <taxon>Bacteria</taxon>
        <taxon>Pseudomonadati</taxon>
        <taxon>Pseudomonadota</taxon>
        <taxon>Alphaproteobacteria</taxon>
        <taxon>Rhodobacterales</taxon>
        <taxon>Paracoccaceae</taxon>
        <taxon>Pseudotabrizicola</taxon>
    </lineage>
</organism>
<dbReference type="PROSITE" id="PS51747">
    <property type="entry name" value="CYT_DCMP_DEAMINASES_2"/>
    <property type="match status" value="1"/>
</dbReference>